<sequence length="68" mass="7643">MNYLTVQNYHSPNAKALKVFNSSAEVGRRKAIEDGASLSPSAIFQKQRKRTKVHPQKHTDISLTPPPR</sequence>
<evidence type="ECO:0000313" key="2">
    <source>
        <dbReference type="EMBL" id="GBN26446.1"/>
    </source>
</evidence>
<dbReference type="EMBL" id="BGPR01204424">
    <property type="protein sequence ID" value="GBN26446.1"/>
    <property type="molecule type" value="Genomic_DNA"/>
</dbReference>
<gene>
    <name evidence="3" type="ORF">AVEN_132352_1</name>
    <name evidence="2" type="ORF">AVEN_39834_1</name>
</gene>
<accession>A0A4Y2MH72</accession>
<evidence type="ECO:0000313" key="4">
    <source>
        <dbReference type="Proteomes" id="UP000499080"/>
    </source>
</evidence>
<feature type="non-terminal residue" evidence="3">
    <location>
        <position position="68"/>
    </location>
</feature>
<feature type="region of interest" description="Disordered" evidence="1">
    <location>
        <begin position="31"/>
        <end position="68"/>
    </location>
</feature>
<dbReference type="EMBL" id="BGPR01204446">
    <property type="protein sequence ID" value="GBN26498.1"/>
    <property type="molecule type" value="Genomic_DNA"/>
</dbReference>
<dbReference type="AlphaFoldDB" id="A0A4Y2MH72"/>
<evidence type="ECO:0000313" key="3">
    <source>
        <dbReference type="EMBL" id="GBN26498.1"/>
    </source>
</evidence>
<dbReference type="Proteomes" id="UP000499080">
    <property type="component" value="Unassembled WGS sequence"/>
</dbReference>
<comment type="caution">
    <text evidence="3">The sequence shown here is derived from an EMBL/GenBank/DDBJ whole genome shotgun (WGS) entry which is preliminary data.</text>
</comment>
<name>A0A4Y2MH72_ARAVE</name>
<reference evidence="3 4" key="1">
    <citation type="journal article" date="2019" name="Sci. Rep.">
        <title>Orb-weaving spider Araneus ventricosus genome elucidates the spidroin gene catalogue.</title>
        <authorList>
            <person name="Kono N."/>
            <person name="Nakamura H."/>
            <person name="Ohtoshi R."/>
            <person name="Moran D.A.P."/>
            <person name="Shinohara A."/>
            <person name="Yoshida Y."/>
            <person name="Fujiwara M."/>
            <person name="Mori M."/>
            <person name="Tomita M."/>
            <person name="Arakawa K."/>
        </authorList>
    </citation>
    <scope>NUCLEOTIDE SEQUENCE [LARGE SCALE GENOMIC DNA]</scope>
</reference>
<organism evidence="3 4">
    <name type="scientific">Araneus ventricosus</name>
    <name type="common">Orbweaver spider</name>
    <name type="synonym">Epeira ventricosa</name>
    <dbReference type="NCBI Taxonomy" id="182803"/>
    <lineage>
        <taxon>Eukaryota</taxon>
        <taxon>Metazoa</taxon>
        <taxon>Ecdysozoa</taxon>
        <taxon>Arthropoda</taxon>
        <taxon>Chelicerata</taxon>
        <taxon>Arachnida</taxon>
        <taxon>Araneae</taxon>
        <taxon>Araneomorphae</taxon>
        <taxon>Entelegynae</taxon>
        <taxon>Araneoidea</taxon>
        <taxon>Araneidae</taxon>
        <taxon>Araneus</taxon>
    </lineage>
</organism>
<evidence type="ECO:0000256" key="1">
    <source>
        <dbReference type="SAM" id="MobiDB-lite"/>
    </source>
</evidence>
<proteinExistence type="predicted"/>
<keyword evidence="4" id="KW-1185">Reference proteome</keyword>
<protein>
    <submittedName>
        <fullName evidence="3">Uncharacterized protein</fullName>
    </submittedName>
</protein>
<feature type="compositionally biased region" description="Basic residues" evidence="1">
    <location>
        <begin position="46"/>
        <end position="56"/>
    </location>
</feature>